<evidence type="ECO:0000256" key="1">
    <source>
        <dbReference type="SAM" id="Phobius"/>
    </source>
</evidence>
<evidence type="ECO:0000313" key="3">
    <source>
        <dbReference type="Proteomes" id="UP000812961"/>
    </source>
</evidence>
<keyword evidence="3" id="KW-1185">Reference proteome</keyword>
<keyword evidence="1" id="KW-0812">Transmembrane</keyword>
<feature type="transmembrane region" description="Helical" evidence="1">
    <location>
        <begin position="7"/>
        <end position="30"/>
    </location>
</feature>
<sequence>MKTSYKLFLGFTGLLVLMMLIANIVVWANFKNGYSGKGPIQTAVNAANRTMKLPAFKVLKLEGIDEHHFPVIKSDSNEIVFSEAIDSSFVYSIQNDTLFLNLGDYNLSTLRCTQLNSVIVAKGSVFLQEFNQPLLDVSIGKGCTAMLQQVQFGRLTVAGGEESTLRIYENMTKVDSLTANLGTNSIFESENVPYKYLELDIDKLKELNMTGASLSSMKQIR</sequence>
<organism evidence="2 3">
    <name type="scientific">Chitinophaga rhizophila</name>
    <dbReference type="NCBI Taxonomy" id="2866212"/>
    <lineage>
        <taxon>Bacteria</taxon>
        <taxon>Pseudomonadati</taxon>
        <taxon>Bacteroidota</taxon>
        <taxon>Chitinophagia</taxon>
        <taxon>Chitinophagales</taxon>
        <taxon>Chitinophagaceae</taxon>
        <taxon>Chitinophaga</taxon>
    </lineage>
</organism>
<accession>A0ABS7GK72</accession>
<proteinExistence type="predicted"/>
<evidence type="ECO:0000313" key="2">
    <source>
        <dbReference type="EMBL" id="MBW8688119.1"/>
    </source>
</evidence>
<dbReference type="RefSeq" id="WP_220253439.1">
    <property type="nucleotide sequence ID" value="NZ_JAICCF010000006.1"/>
</dbReference>
<keyword evidence="1" id="KW-1133">Transmembrane helix</keyword>
<keyword evidence="1" id="KW-0472">Membrane</keyword>
<dbReference type="Proteomes" id="UP000812961">
    <property type="component" value="Unassembled WGS sequence"/>
</dbReference>
<dbReference type="EMBL" id="JAICCF010000006">
    <property type="protein sequence ID" value="MBW8688119.1"/>
    <property type="molecule type" value="Genomic_DNA"/>
</dbReference>
<reference evidence="2 3" key="1">
    <citation type="submission" date="2021-08" db="EMBL/GenBank/DDBJ databases">
        <title>The genome sequence of Chitinophaga sp. B61.</title>
        <authorList>
            <person name="Zhang X."/>
        </authorList>
    </citation>
    <scope>NUCLEOTIDE SEQUENCE [LARGE SCALE GENOMIC DNA]</scope>
    <source>
        <strain evidence="2 3">B61</strain>
    </source>
</reference>
<name>A0ABS7GK72_9BACT</name>
<evidence type="ECO:0008006" key="4">
    <source>
        <dbReference type="Google" id="ProtNLM"/>
    </source>
</evidence>
<protein>
    <recommendedName>
        <fullName evidence="4">Auto-transporter adhesin head GIN domain-containing protein</fullName>
    </recommendedName>
</protein>
<comment type="caution">
    <text evidence="2">The sequence shown here is derived from an EMBL/GenBank/DDBJ whole genome shotgun (WGS) entry which is preliminary data.</text>
</comment>
<gene>
    <name evidence="2" type="ORF">K1Y79_27530</name>
</gene>